<dbReference type="Proteomes" id="UP000266272">
    <property type="component" value="Unassembled WGS sequence"/>
</dbReference>
<dbReference type="PANTHER" id="PTHR10039">
    <property type="entry name" value="AMELOGENIN"/>
    <property type="match status" value="1"/>
</dbReference>
<sequence>MDARQNSVFSNQMTLTNDGIHYVGYSEDSTSSTVVDTEVARLRNALQPLIQPGKGPLSLKQLAEDISKPAELEAEATTTIHTDLVKLLWKDDWKLDISMAGGYSGKIDATMVAHAIAAGIQFKNIQTREEAISKNFEATFSWIFRKEPPKKDDVPMWSSFPKWLEDDSENVYWITGKPGSGKSTMMKLILQQKSFWEGLPQSTGSLRLLLVKYYAWLSGDTLQKSLEGLKRTIIFQALKQYPELLPVLTPRRWAFCQVLRSISGLPMWEAWEVEESFEALLSSCGETIKLILFIDGLDEFDMPPIQLIEYIRYMKARCHTGLKVCAASRPWTEFQDEFNEGPRLQMHLLTQDDIRTFITEKFKTNRGFLEQQQLSSEAATQLLADIAHRANGVFLWVSIVVQHLLALFSEGQLISQAWQTLEALPTKISSLYDTIWASIREENTPDASFMMQVLRAFDRPMPWLTAWVIEESRFNPTEIISIPQDRSSWDVALRSLKRKLTALTKCILEVSGSENSTAVDFIHRTARDWATQPKKWQSICSSFSGEFDPQLCILKGETLILSLECGPESPFPKGEVLDAVPRILWHASEVKDIPQNTEDLLVSVRKLGVLWTDAYLAQARNELRFNGGSKPRLWRKRPTFPGLVAQFSILPYFRFLALSPSSFSS</sequence>
<keyword evidence="4" id="KW-1185">Reference proteome</keyword>
<evidence type="ECO:0000256" key="1">
    <source>
        <dbReference type="ARBA" id="ARBA00022737"/>
    </source>
</evidence>
<dbReference type="OrthoDB" id="443402at2759"/>
<comment type="caution">
    <text evidence="3">The sequence shown here is derived from an EMBL/GenBank/DDBJ whole genome shotgun (WGS) entry which is preliminary data.</text>
</comment>
<dbReference type="EMBL" id="PXOA01000087">
    <property type="protein sequence ID" value="RFU80831.1"/>
    <property type="molecule type" value="Genomic_DNA"/>
</dbReference>
<keyword evidence="1" id="KW-0677">Repeat</keyword>
<evidence type="ECO:0000313" key="3">
    <source>
        <dbReference type="EMBL" id="RFU80831.1"/>
    </source>
</evidence>
<protein>
    <submittedName>
        <fullName evidence="3">Vegetative incompatibility het-e-1</fullName>
    </submittedName>
</protein>
<evidence type="ECO:0000259" key="2">
    <source>
        <dbReference type="Pfam" id="PF24883"/>
    </source>
</evidence>
<evidence type="ECO:0000313" key="4">
    <source>
        <dbReference type="Proteomes" id="UP000266272"/>
    </source>
</evidence>
<gene>
    <name evidence="3" type="ORF">TARUN_1396</name>
</gene>
<dbReference type="AlphaFoldDB" id="A0A395NZA9"/>
<dbReference type="Gene3D" id="3.40.50.300">
    <property type="entry name" value="P-loop containing nucleotide triphosphate hydrolases"/>
    <property type="match status" value="1"/>
</dbReference>
<dbReference type="SUPFAM" id="SSF52540">
    <property type="entry name" value="P-loop containing nucleoside triphosphate hydrolases"/>
    <property type="match status" value="1"/>
</dbReference>
<proteinExistence type="predicted"/>
<dbReference type="STRING" id="490622.A0A395NZA9"/>
<dbReference type="Pfam" id="PF24883">
    <property type="entry name" value="NPHP3_N"/>
    <property type="match status" value="1"/>
</dbReference>
<name>A0A395NZA9_TRIAR</name>
<dbReference type="InterPro" id="IPR056884">
    <property type="entry name" value="NPHP3-like_N"/>
</dbReference>
<dbReference type="InterPro" id="IPR027417">
    <property type="entry name" value="P-loop_NTPase"/>
</dbReference>
<dbReference type="PANTHER" id="PTHR10039:SF5">
    <property type="entry name" value="NACHT DOMAIN-CONTAINING PROTEIN"/>
    <property type="match status" value="1"/>
</dbReference>
<reference evidence="3 4" key="1">
    <citation type="journal article" date="2018" name="PLoS Pathog.">
        <title>Evolution of structural diversity of trichothecenes, a family of toxins produced by plant pathogenic and entomopathogenic fungi.</title>
        <authorList>
            <person name="Proctor R.H."/>
            <person name="McCormick S.P."/>
            <person name="Kim H.S."/>
            <person name="Cardoza R.E."/>
            <person name="Stanley A.M."/>
            <person name="Lindo L."/>
            <person name="Kelly A."/>
            <person name="Brown D.W."/>
            <person name="Lee T."/>
            <person name="Vaughan M.M."/>
            <person name="Alexander N.J."/>
            <person name="Busman M."/>
            <person name="Gutierrez S."/>
        </authorList>
    </citation>
    <scope>NUCLEOTIDE SEQUENCE [LARGE SCALE GENOMIC DNA]</scope>
    <source>
        <strain evidence="3 4">IBT 40837</strain>
    </source>
</reference>
<organism evidence="3 4">
    <name type="scientific">Trichoderma arundinaceum</name>
    <dbReference type="NCBI Taxonomy" id="490622"/>
    <lineage>
        <taxon>Eukaryota</taxon>
        <taxon>Fungi</taxon>
        <taxon>Dikarya</taxon>
        <taxon>Ascomycota</taxon>
        <taxon>Pezizomycotina</taxon>
        <taxon>Sordariomycetes</taxon>
        <taxon>Hypocreomycetidae</taxon>
        <taxon>Hypocreales</taxon>
        <taxon>Hypocreaceae</taxon>
        <taxon>Trichoderma</taxon>
    </lineage>
</organism>
<accession>A0A395NZA9</accession>
<feature type="domain" description="Nephrocystin 3-like N-terminal" evidence="2">
    <location>
        <begin position="159"/>
        <end position="329"/>
    </location>
</feature>